<reference evidence="1" key="1">
    <citation type="submission" date="2019-11" db="EMBL/GenBank/DDBJ databases">
        <title>Nori genome reveals adaptations in red seaweeds to the harsh intertidal environment.</title>
        <authorList>
            <person name="Wang D."/>
            <person name="Mao Y."/>
        </authorList>
    </citation>
    <scope>NUCLEOTIDE SEQUENCE</scope>
    <source>
        <tissue evidence="1">Gametophyte</tissue>
    </source>
</reference>
<dbReference type="Proteomes" id="UP000798662">
    <property type="component" value="Chromosome 1"/>
</dbReference>
<comment type="caution">
    <text evidence="1">The sequence shown here is derived from an EMBL/GenBank/DDBJ whole genome shotgun (WGS) entry which is preliminary data.</text>
</comment>
<protein>
    <submittedName>
        <fullName evidence="1">Uncharacterized protein</fullName>
    </submittedName>
</protein>
<organism evidence="1 2">
    <name type="scientific">Pyropia yezoensis</name>
    <name type="common">Susabi-nori</name>
    <name type="synonym">Porphyra yezoensis</name>
    <dbReference type="NCBI Taxonomy" id="2788"/>
    <lineage>
        <taxon>Eukaryota</taxon>
        <taxon>Rhodophyta</taxon>
        <taxon>Bangiophyceae</taxon>
        <taxon>Bangiales</taxon>
        <taxon>Bangiaceae</taxon>
        <taxon>Pyropia</taxon>
    </lineage>
</organism>
<sequence length="477" mass="50171">MALDDAGWRSRPRRRAPPAGVRRLVTAAAAAAAAAVAAAVVVAAAARPAAAAAAAAAAATAAAAGPTAAPPGAAASASDDGDGGGAATPRGVALVHMHDGAPFFLRLGGLTLANKRRYAARHGYDMVAHVPEGTDGLFLPADCSAPDAVRRPDGACYTPFTDFAIDDRAPTFGKIKLVLAACVSRPDWWLLWSDADALIINQTVPLPTIIDDAYHMAATEDWLMMNAGVLLFRCSPFTIDFLTRVYADVSFNTARALDQSALQHYLDAEPEAAAAMRWLPKHAMNVYTEEYQPGDFLVHMAGKLYEATTAGATAIARQFDLLSRAGDNVEDVAAFFDTRYMAGGFSGLCPDEGNGSECPPEDERRMKLAEPLSAMTDTGRYKHVGLRYDWLAGWTDRHDPPPPIKVPFVPTVVGDVVRDVVAEPPAAPLPVDNQAVVVEEAQPVDSLDGLPVVVLSKADLGDPVGIKAGGGHDTSEL</sequence>
<gene>
    <name evidence="1" type="ORF">I4F81_002580</name>
</gene>
<evidence type="ECO:0000313" key="1">
    <source>
        <dbReference type="EMBL" id="KAK1859988.1"/>
    </source>
</evidence>
<evidence type="ECO:0000313" key="2">
    <source>
        <dbReference type="Proteomes" id="UP000798662"/>
    </source>
</evidence>
<dbReference type="EMBL" id="CM020618">
    <property type="protein sequence ID" value="KAK1859988.1"/>
    <property type="molecule type" value="Genomic_DNA"/>
</dbReference>
<accession>A0ACC3BPY9</accession>
<proteinExistence type="predicted"/>
<name>A0ACC3BPY9_PYRYE</name>
<keyword evidence="2" id="KW-1185">Reference proteome</keyword>